<feature type="domain" description="Zinc-ribbon" evidence="1">
    <location>
        <begin position="3"/>
        <end position="74"/>
    </location>
</feature>
<dbReference type="Pfam" id="PF10005">
    <property type="entry name" value="Zn_ribbon_DZR_6"/>
    <property type="match status" value="1"/>
</dbReference>
<dbReference type="InterPro" id="IPR031321">
    <property type="entry name" value="UCP012641"/>
</dbReference>
<dbReference type="Proteomes" id="UP000321118">
    <property type="component" value="Unassembled WGS sequence"/>
</dbReference>
<dbReference type="InterPro" id="IPR011201">
    <property type="entry name" value="Zinc-ribbon_6_bact"/>
</dbReference>
<dbReference type="PIRSF" id="PIRSF012641">
    <property type="entry name" value="UCP012641"/>
    <property type="match status" value="1"/>
</dbReference>
<gene>
    <name evidence="2" type="ORF">CXY01_13170</name>
</gene>
<keyword evidence="3" id="KW-1185">Reference proteome</keyword>
<dbReference type="AlphaFoldDB" id="A0A510V1L8"/>
<proteinExistence type="predicted"/>
<evidence type="ECO:0000313" key="2">
    <source>
        <dbReference type="EMBL" id="GEK20797.1"/>
    </source>
</evidence>
<reference evidence="2 3" key="1">
    <citation type="submission" date="2019-07" db="EMBL/GenBank/DDBJ databases">
        <title>Whole genome shotgun sequence of Cellulomonas xylanilytica NBRC 101102.</title>
        <authorList>
            <person name="Hosoyama A."/>
            <person name="Uohara A."/>
            <person name="Ohji S."/>
            <person name="Ichikawa N."/>
        </authorList>
    </citation>
    <scope>NUCLEOTIDE SEQUENCE [LARGE SCALE GENOMIC DNA]</scope>
    <source>
        <strain evidence="2 3">NBRC 101102</strain>
    </source>
</reference>
<evidence type="ECO:0000313" key="3">
    <source>
        <dbReference type="Proteomes" id="UP000321118"/>
    </source>
</evidence>
<dbReference type="Gene3D" id="3.40.390.70">
    <property type="match status" value="1"/>
</dbReference>
<evidence type="ECO:0000259" key="1">
    <source>
        <dbReference type="Pfam" id="PF10005"/>
    </source>
</evidence>
<sequence>MAFIESTSCDGCGLELGLHPPTLTMRAAPAQGSDVDGTWWFPCANRLWECNWLAAADSGSGQCISCRLTRTRPGNDDTLALEKLATASGDKRRLLVQLADLGLPVTPWYERPGGLGFDLLSSRSDGARVTIGHANGIVTIDLAESLDAHREALRIRLGEPYRTMLGHFRHEVGHYYEWILVEQTGWIDECRTIFGDERASYRDAISRHYRTGAPRDWAESFISEYATMHPWEDFAECFAHYLHLTSTLQTAAAGGLSVRMEGVPQIADGEVRPRTSYADATMAEILADWLPVSTFLNRVNRAMGKSDLYPFTIAEPVARKLDLVHRVVTASRVERPLG</sequence>
<name>A0A510V1L8_9CELL</name>
<dbReference type="Pfam" id="PF15887">
    <property type="entry name" value="Peptidase_Mx"/>
    <property type="match status" value="1"/>
</dbReference>
<dbReference type="EMBL" id="BJUB01000003">
    <property type="protein sequence ID" value="GEK20797.1"/>
    <property type="molecule type" value="Genomic_DNA"/>
</dbReference>
<organism evidence="2 3">
    <name type="scientific">Cellulomonas xylanilytica</name>
    <dbReference type="NCBI Taxonomy" id="233583"/>
    <lineage>
        <taxon>Bacteria</taxon>
        <taxon>Bacillati</taxon>
        <taxon>Actinomycetota</taxon>
        <taxon>Actinomycetes</taxon>
        <taxon>Micrococcales</taxon>
        <taxon>Cellulomonadaceae</taxon>
        <taxon>Cellulomonas</taxon>
    </lineage>
</organism>
<comment type="caution">
    <text evidence="2">The sequence shown here is derived from an EMBL/GenBank/DDBJ whole genome shotgun (WGS) entry which is preliminary data.</text>
</comment>
<protein>
    <recommendedName>
        <fullName evidence="1">Zinc-ribbon domain-containing protein</fullName>
    </recommendedName>
</protein>
<accession>A0A510V1L8</accession>